<sequence length="867" mass="92691">MSYTRSRSNSGVGDWYTASYSNTISRLRTTPFMPGANFEPALSQLHDLQLTSTNMSSASNPANALNSATVRNRVQVLDATTGLPMTSRQIAQATDATNQTGLTNGINGGANVGAQKKKGQTLFGPDVGFEEADSVGGWTKADAGHGNVAALDERVPTVPLGVVKTWIERAKTDTTVVDSSNARVHKTTTLQALVNLKRPSLALIALTAVHPDGGESSTSHAFRFTYDASSPSVLVTLTIHPRAYPPLPTRRPITTIYSARHEGGFGKTWQLPDQLAMNLQAMMDEELSLKESAERARVEEEERRRRSAAMDGEDDDEDDDLKKRRHSTSAHRGPNATAATTAVANPSANTATPDNTSSSAARSRFGISGIFSRRQRRHDEEQGIIAGIRNAQGGNQGAGGAGDVIEMQPTSAAATATADVAPADAAAGEDDKEMVKDVMEEDGIRVMIRLDALDEQGNKLSASNAQLTHVLLTGTPLSSPSTAAVEAHPDHEDSTISPVHADIAAPRLSNVSALPVKRSWALKVVRREAVIANHTFLLKEIYGLSSASTSDSTNEASAAHNDVADPYASTPNECIVCLTNARDVVLLPCRHLVVCRECAIGMIEFGAGGKVARREEPAVNVDAAAGSTGAAGGAGGDGVAGDVPSAPAPALTTRERRKRKVKGWFCPVCRQPYTSLLRLVLPAPVNQANDSVELEHEDEHADTATIRSFRTTRTARSVAGQSLHRVSSRATLPERGERMLRELAPDDDDDEDEDDDHVAVGQHRPIFSEQGQAQPSAAYASTMSSYPPRPNATSQVEESEGERRERLQQEEMDRGQAPHNAYQPAPFVLGNEVEVETPPAATTPMPDYGREESKRTSIEGTGWRAAV</sequence>
<accession>A0ACC2W131</accession>
<proteinExistence type="predicted"/>
<gene>
    <name evidence="1" type="ORF">QFC21_001690</name>
</gene>
<dbReference type="Proteomes" id="UP001227268">
    <property type="component" value="Unassembled WGS sequence"/>
</dbReference>
<dbReference type="EMBL" id="JASBWT010000004">
    <property type="protein sequence ID" value="KAJ9105322.1"/>
    <property type="molecule type" value="Genomic_DNA"/>
</dbReference>
<protein>
    <submittedName>
        <fullName evidence="1">Uncharacterized protein</fullName>
    </submittedName>
</protein>
<name>A0ACC2W131_9TREE</name>
<keyword evidence="2" id="KW-1185">Reference proteome</keyword>
<evidence type="ECO:0000313" key="1">
    <source>
        <dbReference type="EMBL" id="KAJ9105322.1"/>
    </source>
</evidence>
<comment type="caution">
    <text evidence="1">The sequence shown here is derived from an EMBL/GenBank/DDBJ whole genome shotgun (WGS) entry which is preliminary data.</text>
</comment>
<organism evidence="1 2">
    <name type="scientific">Naganishia friedmannii</name>
    <dbReference type="NCBI Taxonomy" id="89922"/>
    <lineage>
        <taxon>Eukaryota</taxon>
        <taxon>Fungi</taxon>
        <taxon>Dikarya</taxon>
        <taxon>Basidiomycota</taxon>
        <taxon>Agaricomycotina</taxon>
        <taxon>Tremellomycetes</taxon>
        <taxon>Filobasidiales</taxon>
        <taxon>Filobasidiaceae</taxon>
        <taxon>Naganishia</taxon>
    </lineage>
</organism>
<evidence type="ECO:0000313" key="2">
    <source>
        <dbReference type="Proteomes" id="UP001227268"/>
    </source>
</evidence>
<reference evidence="1" key="1">
    <citation type="submission" date="2023-04" db="EMBL/GenBank/DDBJ databases">
        <title>Draft Genome sequencing of Naganishia species isolated from polar environments using Oxford Nanopore Technology.</title>
        <authorList>
            <person name="Leo P."/>
            <person name="Venkateswaran K."/>
        </authorList>
    </citation>
    <scope>NUCLEOTIDE SEQUENCE</scope>
    <source>
        <strain evidence="1">MNA-CCFEE 5423</strain>
    </source>
</reference>